<evidence type="ECO:0000313" key="2">
    <source>
        <dbReference type="Proteomes" id="UP000253868"/>
    </source>
</evidence>
<gene>
    <name evidence="1" type="ORF">DVK44_31825</name>
</gene>
<dbReference type="RefSeq" id="WP_114664083.1">
    <property type="nucleotide sequence ID" value="NZ_CP031194.1"/>
</dbReference>
<dbReference type="KEGG" id="spad:DVK44_31825"/>
<keyword evidence="2" id="KW-1185">Reference proteome</keyword>
<dbReference type="InterPro" id="IPR052552">
    <property type="entry name" value="YeaO-like"/>
</dbReference>
<dbReference type="EMBL" id="CP031194">
    <property type="protein sequence ID" value="AXG81542.1"/>
    <property type="molecule type" value="Genomic_DNA"/>
</dbReference>
<sequence length="129" mass="14944">MEDVFRVRRVYDDADPADRDGPRVLVDRLWPRGISRERAAVDDWFKDVAPSAELRSWYHRDTSRYEEFAARYRKELDDPGHRPVVEALLSLAAAGERPVTLVTAVKDVEHSHLPTLLRRLGQVRRPGTR</sequence>
<dbReference type="Proteomes" id="UP000253868">
    <property type="component" value="Chromosome"/>
</dbReference>
<accession>A0A345HXW8</accession>
<reference evidence="2" key="1">
    <citation type="submission" date="2018-07" db="EMBL/GenBank/DDBJ databases">
        <authorList>
            <person name="Zhao J."/>
        </authorList>
    </citation>
    <scope>NUCLEOTIDE SEQUENCE [LARGE SCALE GENOMIC DNA]</scope>
    <source>
        <strain evidence="2">GSSD-12</strain>
    </source>
</reference>
<dbReference type="Pfam" id="PF22752">
    <property type="entry name" value="DUF488-N3i"/>
    <property type="match status" value="1"/>
</dbReference>
<dbReference type="PANTHER" id="PTHR36849:SF1">
    <property type="entry name" value="CYTOPLASMIC PROTEIN"/>
    <property type="match status" value="1"/>
</dbReference>
<dbReference type="OrthoDB" id="9790745at2"/>
<organism evidence="1 2">
    <name type="scientific">Streptomyces paludis</name>
    <dbReference type="NCBI Taxonomy" id="2282738"/>
    <lineage>
        <taxon>Bacteria</taxon>
        <taxon>Bacillati</taxon>
        <taxon>Actinomycetota</taxon>
        <taxon>Actinomycetes</taxon>
        <taxon>Kitasatosporales</taxon>
        <taxon>Streptomycetaceae</taxon>
        <taxon>Streptomyces</taxon>
    </lineage>
</organism>
<name>A0A345HXW8_9ACTN</name>
<protein>
    <submittedName>
        <fullName evidence="1">DUF488 family protein</fullName>
    </submittedName>
</protein>
<dbReference type="AlphaFoldDB" id="A0A345HXW8"/>
<dbReference type="PANTHER" id="PTHR36849">
    <property type="entry name" value="CYTOPLASMIC PROTEIN-RELATED"/>
    <property type="match status" value="1"/>
</dbReference>
<proteinExistence type="predicted"/>
<evidence type="ECO:0000313" key="1">
    <source>
        <dbReference type="EMBL" id="AXG81542.1"/>
    </source>
</evidence>